<dbReference type="Pfam" id="PF12833">
    <property type="entry name" value="HTH_18"/>
    <property type="match status" value="1"/>
</dbReference>
<dbReference type="SMART" id="SM00448">
    <property type="entry name" value="REC"/>
    <property type="match status" value="1"/>
</dbReference>
<keyword evidence="6" id="KW-0238">DNA-binding</keyword>
<dbReference type="GO" id="GO:0003700">
    <property type="term" value="F:DNA-binding transcription factor activity"/>
    <property type="evidence" value="ECO:0007669"/>
    <property type="project" value="InterPro"/>
</dbReference>
<feature type="modified residue" description="4-aspartylphosphate" evidence="8">
    <location>
        <position position="54"/>
    </location>
</feature>
<dbReference type="Pfam" id="PF17853">
    <property type="entry name" value="GGDEF_2"/>
    <property type="match status" value="1"/>
</dbReference>
<dbReference type="Gene3D" id="3.40.50.2300">
    <property type="match status" value="1"/>
</dbReference>
<keyword evidence="2" id="KW-0963">Cytoplasm</keyword>
<proteinExistence type="predicted"/>
<evidence type="ECO:0000256" key="7">
    <source>
        <dbReference type="ARBA" id="ARBA00023163"/>
    </source>
</evidence>
<dbReference type="InterPro" id="IPR009057">
    <property type="entry name" value="Homeodomain-like_sf"/>
</dbReference>
<dbReference type="CDD" id="cd17536">
    <property type="entry name" value="REC_YesN-like"/>
    <property type="match status" value="1"/>
</dbReference>
<dbReference type="PRINTS" id="PR00032">
    <property type="entry name" value="HTHARAC"/>
</dbReference>
<evidence type="ECO:0000256" key="3">
    <source>
        <dbReference type="ARBA" id="ARBA00022553"/>
    </source>
</evidence>
<dbReference type="InterPro" id="IPR011006">
    <property type="entry name" value="CheY-like_superfamily"/>
</dbReference>
<feature type="domain" description="HTH araC/xylS-type" evidence="9">
    <location>
        <begin position="424"/>
        <end position="522"/>
    </location>
</feature>
<sequence length="524" mass="61770">MKVLIVDDEQHVREGIRLLGEWEAQGIKEIYEATNGEEAIAMIEEYRPEIIFSDMKMPKKDGIQLLEWIKENQPTSKTIVVTGYDDYHYMRKAIHFGSSDYLLKPVDPDALNQTLENAVKEWKKEEAERRKETNSYQLLNEMKPVYRDRMLTRLFANDHLKENLYEELGFQPSGKYVAAVVKINEQVMIEFGRDLAYFTTLNVINEILKAEDIGIGFRYLAQRGQIVIIFWNQFEQLEKHLATIYKALKEAMDFACPIAIGHQVDEISQLMDSYRQATEVMLSHNLLDKKEIRVYSRVNEAEGALPTLMAHASSIELAVQAGEVSAFEGVIDEVTSEFSQNHFMSLRQLFHLEREYQVICNQWMKKYRLPFTPPDDIEREADLFLDRNGQFCLEEYVNRKKREISLFLKSIKRHTQLEKGNIIYEIEQYLQANFDRDVKLQEIADQFYLSREYISRKFKQEFNENISDYIVKYRIRKAKSLLKNDQLKIYEIASMVGYQDDKYFRKVFKKVEGITPNEYRLGLK</sequence>
<dbReference type="PANTHER" id="PTHR42713">
    <property type="entry name" value="HISTIDINE KINASE-RELATED"/>
    <property type="match status" value="1"/>
</dbReference>
<dbReference type="SMART" id="SM00342">
    <property type="entry name" value="HTH_ARAC"/>
    <property type="match status" value="1"/>
</dbReference>
<dbReference type="GO" id="GO:0043565">
    <property type="term" value="F:sequence-specific DNA binding"/>
    <property type="evidence" value="ECO:0007669"/>
    <property type="project" value="InterPro"/>
</dbReference>
<evidence type="ECO:0000313" key="12">
    <source>
        <dbReference type="Proteomes" id="UP000295689"/>
    </source>
</evidence>
<dbReference type="InterPro" id="IPR020449">
    <property type="entry name" value="Tscrpt_reg_AraC-type_HTH"/>
</dbReference>
<evidence type="ECO:0000256" key="4">
    <source>
        <dbReference type="ARBA" id="ARBA00023012"/>
    </source>
</evidence>
<protein>
    <submittedName>
        <fullName evidence="11">Two-component system response regulator YesN</fullName>
    </submittedName>
</protein>
<feature type="domain" description="Response regulatory" evidence="10">
    <location>
        <begin position="2"/>
        <end position="119"/>
    </location>
</feature>
<evidence type="ECO:0000256" key="2">
    <source>
        <dbReference type="ARBA" id="ARBA00022490"/>
    </source>
</evidence>
<keyword evidence="3 8" id="KW-0597">Phosphoprotein</keyword>
<dbReference type="AlphaFoldDB" id="A0A4R2BAZ0"/>
<dbReference type="RefSeq" id="WP_132008136.1">
    <property type="nucleotide sequence ID" value="NZ_JABUHM010000007.1"/>
</dbReference>
<evidence type="ECO:0000259" key="10">
    <source>
        <dbReference type="PROSITE" id="PS50110"/>
    </source>
</evidence>
<dbReference type="SUPFAM" id="SSF52172">
    <property type="entry name" value="CheY-like"/>
    <property type="match status" value="1"/>
</dbReference>
<gene>
    <name evidence="11" type="ORF">EV146_108201</name>
</gene>
<dbReference type="InterPro" id="IPR018062">
    <property type="entry name" value="HTH_AraC-typ_CS"/>
</dbReference>
<dbReference type="PROSITE" id="PS01124">
    <property type="entry name" value="HTH_ARAC_FAMILY_2"/>
    <property type="match status" value="1"/>
</dbReference>
<evidence type="ECO:0000256" key="1">
    <source>
        <dbReference type="ARBA" id="ARBA00004496"/>
    </source>
</evidence>
<dbReference type="PROSITE" id="PS00041">
    <property type="entry name" value="HTH_ARAC_FAMILY_1"/>
    <property type="match status" value="1"/>
</dbReference>
<keyword evidence="4" id="KW-0902">Two-component regulatory system</keyword>
<dbReference type="SUPFAM" id="SSF46689">
    <property type="entry name" value="Homeodomain-like"/>
    <property type="match status" value="2"/>
</dbReference>
<dbReference type="Proteomes" id="UP000295689">
    <property type="component" value="Unassembled WGS sequence"/>
</dbReference>
<comment type="caution">
    <text evidence="11">The sequence shown here is derived from an EMBL/GenBank/DDBJ whole genome shotgun (WGS) entry which is preliminary data.</text>
</comment>
<dbReference type="InterPro" id="IPR018060">
    <property type="entry name" value="HTH_AraC"/>
</dbReference>
<evidence type="ECO:0000256" key="5">
    <source>
        <dbReference type="ARBA" id="ARBA00023015"/>
    </source>
</evidence>
<name>A0A4R2BAZ0_9BACI</name>
<dbReference type="Pfam" id="PF00072">
    <property type="entry name" value="Response_reg"/>
    <property type="match status" value="1"/>
</dbReference>
<dbReference type="InterPro" id="IPR001789">
    <property type="entry name" value="Sig_transdc_resp-reg_receiver"/>
</dbReference>
<dbReference type="InterPro" id="IPR051552">
    <property type="entry name" value="HptR"/>
</dbReference>
<dbReference type="EMBL" id="SLVV01000008">
    <property type="protein sequence ID" value="TCN24091.1"/>
    <property type="molecule type" value="Genomic_DNA"/>
</dbReference>
<comment type="subcellular location">
    <subcellularLocation>
        <location evidence="1">Cytoplasm</location>
    </subcellularLocation>
</comment>
<dbReference type="InterPro" id="IPR041522">
    <property type="entry name" value="CdaR_GGDEF"/>
</dbReference>
<dbReference type="PROSITE" id="PS50110">
    <property type="entry name" value="RESPONSE_REGULATORY"/>
    <property type="match status" value="1"/>
</dbReference>
<evidence type="ECO:0000313" key="11">
    <source>
        <dbReference type="EMBL" id="TCN24091.1"/>
    </source>
</evidence>
<dbReference type="Gene3D" id="1.10.10.60">
    <property type="entry name" value="Homeodomain-like"/>
    <property type="match status" value="2"/>
</dbReference>
<keyword evidence="7" id="KW-0804">Transcription</keyword>
<dbReference type="GO" id="GO:0000160">
    <property type="term" value="P:phosphorelay signal transduction system"/>
    <property type="evidence" value="ECO:0007669"/>
    <property type="project" value="UniProtKB-KW"/>
</dbReference>
<accession>A0A4R2BAZ0</accession>
<organism evidence="11 12">
    <name type="scientific">Mesobacillus foraminis</name>
    <dbReference type="NCBI Taxonomy" id="279826"/>
    <lineage>
        <taxon>Bacteria</taxon>
        <taxon>Bacillati</taxon>
        <taxon>Bacillota</taxon>
        <taxon>Bacilli</taxon>
        <taxon>Bacillales</taxon>
        <taxon>Bacillaceae</taxon>
        <taxon>Mesobacillus</taxon>
    </lineage>
</organism>
<keyword evidence="5" id="KW-0805">Transcription regulation</keyword>
<reference evidence="11 12" key="1">
    <citation type="journal article" date="2015" name="Stand. Genomic Sci.">
        <title>Genomic Encyclopedia of Bacterial and Archaeal Type Strains, Phase III: the genomes of soil and plant-associated and newly described type strains.</title>
        <authorList>
            <person name="Whitman W.B."/>
            <person name="Woyke T."/>
            <person name="Klenk H.P."/>
            <person name="Zhou Y."/>
            <person name="Lilburn T.G."/>
            <person name="Beck B.J."/>
            <person name="De Vos P."/>
            <person name="Vandamme P."/>
            <person name="Eisen J.A."/>
            <person name="Garrity G."/>
            <person name="Hugenholtz P."/>
            <person name="Kyrpides N.C."/>
        </authorList>
    </citation>
    <scope>NUCLEOTIDE SEQUENCE [LARGE SCALE GENOMIC DNA]</scope>
    <source>
        <strain evidence="11 12">CV53</strain>
    </source>
</reference>
<dbReference type="GO" id="GO:0005737">
    <property type="term" value="C:cytoplasm"/>
    <property type="evidence" value="ECO:0007669"/>
    <property type="project" value="UniProtKB-SubCell"/>
</dbReference>
<evidence type="ECO:0000256" key="8">
    <source>
        <dbReference type="PROSITE-ProRule" id="PRU00169"/>
    </source>
</evidence>
<evidence type="ECO:0000259" key="9">
    <source>
        <dbReference type="PROSITE" id="PS01124"/>
    </source>
</evidence>
<keyword evidence="12" id="KW-1185">Reference proteome</keyword>
<dbReference type="PANTHER" id="PTHR42713:SF3">
    <property type="entry name" value="TRANSCRIPTIONAL REGULATORY PROTEIN HPTR"/>
    <property type="match status" value="1"/>
</dbReference>
<evidence type="ECO:0000256" key="6">
    <source>
        <dbReference type="ARBA" id="ARBA00023125"/>
    </source>
</evidence>